<proteinExistence type="inferred from homology"/>
<dbReference type="EMBL" id="LBPP01000025">
    <property type="protein sequence ID" value="KKP59703.1"/>
    <property type="molecule type" value="Genomic_DNA"/>
</dbReference>
<name>A0A0G0ART4_9BACT</name>
<dbReference type="CDD" id="cd06223">
    <property type="entry name" value="PRTases_typeI"/>
    <property type="match status" value="1"/>
</dbReference>
<accession>A0A0G0ART4</accession>
<dbReference type="Gene3D" id="3.40.50.2020">
    <property type="match status" value="1"/>
</dbReference>
<sequence>MFLIDLFFPKFCLCCGYVGVYLCLSCQNKLKPIEQDVCLYCKKPSLFGLTHPGCQKKLNVDGLLILYYYSPILKKIIKNIKYRLAVQVWQEFYRIIKPEAIEKLGFYKKLSSDFIIQPIPLTKNKYNERGFNQAKIISLFFQKFIKFPIVDLLVRKKEILAQAQIKNKKERYLNIKGAFAINSNGRDVIDHVSTNIILIDDVVTSGSTVKEAARVLKKAGTKKVYVLALAKG</sequence>
<dbReference type="PANTHER" id="PTHR47505">
    <property type="entry name" value="DNA UTILIZATION PROTEIN YHGH"/>
    <property type="match status" value="1"/>
</dbReference>
<dbReference type="InterPro" id="IPR029057">
    <property type="entry name" value="PRTase-like"/>
</dbReference>
<evidence type="ECO:0000313" key="3">
    <source>
        <dbReference type="Proteomes" id="UP000034688"/>
    </source>
</evidence>
<organism evidence="2 3">
    <name type="scientific">Candidatus Roizmanbacteria bacterium GW2011_GWA2_34_18</name>
    <dbReference type="NCBI Taxonomy" id="1618477"/>
    <lineage>
        <taxon>Bacteria</taxon>
        <taxon>Candidatus Roizmaniibacteriota</taxon>
    </lineage>
</organism>
<dbReference type="SUPFAM" id="SSF53271">
    <property type="entry name" value="PRTase-like"/>
    <property type="match status" value="1"/>
</dbReference>
<dbReference type="AlphaFoldDB" id="A0A0G0ART4"/>
<protein>
    <submittedName>
        <fullName evidence="2">Phosphoribosyltransferase</fullName>
    </submittedName>
</protein>
<dbReference type="PANTHER" id="PTHR47505:SF1">
    <property type="entry name" value="DNA UTILIZATION PROTEIN YHGH"/>
    <property type="match status" value="1"/>
</dbReference>
<dbReference type="InterPro" id="IPR000836">
    <property type="entry name" value="PRTase_dom"/>
</dbReference>
<keyword evidence="2" id="KW-0328">Glycosyltransferase</keyword>
<reference evidence="2 3" key="1">
    <citation type="journal article" date="2015" name="Nature">
        <title>rRNA introns, odd ribosomes, and small enigmatic genomes across a large radiation of phyla.</title>
        <authorList>
            <person name="Brown C.T."/>
            <person name="Hug L.A."/>
            <person name="Thomas B.C."/>
            <person name="Sharon I."/>
            <person name="Castelle C.J."/>
            <person name="Singh A."/>
            <person name="Wilkins M.J."/>
            <person name="Williams K.H."/>
            <person name="Banfield J.F."/>
        </authorList>
    </citation>
    <scope>NUCLEOTIDE SEQUENCE [LARGE SCALE GENOMIC DNA]</scope>
</reference>
<keyword evidence="2" id="KW-0808">Transferase</keyword>
<dbReference type="Proteomes" id="UP000034688">
    <property type="component" value="Unassembled WGS sequence"/>
</dbReference>
<dbReference type="InterPro" id="IPR051910">
    <property type="entry name" value="ComF/GntX_DNA_util-trans"/>
</dbReference>
<evidence type="ECO:0000256" key="1">
    <source>
        <dbReference type="ARBA" id="ARBA00008007"/>
    </source>
</evidence>
<dbReference type="STRING" id="1618477.UR54_C0025G0010"/>
<comment type="similarity">
    <text evidence="1">Belongs to the ComF/GntX family.</text>
</comment>
<gene>
    <name evidence="2" type="ORF">UR54_C0025G0010</name>
</gene>
<dbReference type="GO" id="GO:0016757">
    <property type="term" value="F:glycosyltransferase activity"/>
    <property type="evidence" value="ECO:0007669"/>
    <property type="project" value="UniProtKB-KW"/>
</dbReference>
<comment type="caution">
    <text evidence="2">The sequence shown here is derived from an EMBL/GenBank/DDBJ whole genome shotgun (WGS) entry which is preliminary data.</text>
</comment>
<evidence type="ECO:0000313" key="2">
    <source>
        <dbReference type="EMBL" id="KKP59703.1"/>
    </source>
</evidence>